<proteinExistence type="predicted"/>
<evidence type="ECO:0000256" key="1">
    <source>
        <dbReference type="SAM" id="MobiDB-lite"/>
    </source>
</evidence>
<reference evidence="2 3" key="1">
    <citation type="journal article" date="2018" name="Nat. Ecol. Evol.">
        <title>Pezizomycetes genomes reveal the molecular basis of ectomycorrhizal truffle lifestyle.</title>
        <authorList>
            <person name="Murat C."/>
            <person name="Payen T."/>
            <person name="Noel B."/>
            <person name="Kuo A."/>
            <person name="Morin E."/>
            <person name="Chen J."/>
            <person name="Kohler A."/>
            <person name="Krizsan K."/>
            <person name="Balestrini R."/>
            <person name="Da Silva C."/>
            <person name="Montanini B."/>
            <person name="Hainaut M."/>
            <person name="Levati E."/>
            <person name="Barry K.W."/>
            <person name="Belfiori B."/>
            <person name="Cichocki N."/>
            <person name="Clum A."/>
            <person name="Dockter R.B."/>
            <person name="Fauchery L."/>
            <person name="Guy J."/>
            <person name="Iotti M."/>
            <person name="Le Tacon F."/>
            <person name="Lindquist E.A."/>
            <person name="Lipzen A."/>
            <person name="Malagnac F."/>
            <person name="Mello A."/>
            <person name="Molinier V."/>
            <person name="Miyauchi S."/>
            <person name="Poulain J."/>
            <person name="Riccioni C."/>
            <person name="Rubini A."/>
            <person name="Sitrit Y."/>
            <person name="Splivallo R."/>
            <person name="Traeger S."/>
            <person name="Wang M."/>
            <person name="Zifcakova L."/>
            <person name="Wipf D."/>
            <person name="Zambonelli A."/>
            <person name="Paolocci F."/>
            <person name="Nowrousian M."/>
            <person name="Ottonello S."/>
            <person name="Baldrian P."/>
            <person name="Spatafora J.W."/>
            <person name="Henrissat B."/>
            <person name="Nagy L.G."/>
            <person name="Aury J.M."/>
            <person name="Wincker P."/>
            <person name="Grigoriev I.V."/>
            <person name="Bonfante P."/>
            <person name="Martin F.M."/>
        </authorList>
    </citation>
    <scope>NUCLEOTIDE SEQUENCE [LARGE SCALE GENOMIC DNA]</scope>
    <source>
        <strain evidence="2 3">CCBAS932</strain>
    </source>
</reference>
<dbReference type="Proteomes" id="UP000277580">
    <property type="component" value="Unassembled WGS sequence"/>
</dbReference>
<accession>A0A3N4KNY0</accession>
<feature type="compositionally biased region" description="Polar residues" evidence="1">
    <location>
        <begin position="46"/>
        <end position="57"/>
    </location>
</feature>
<sequence>MSDFGRKDMSTKAKEELTPDNSKSVFQQTKETLTDAADRVAGALNPDSNKSTTQSTFDKTRREKDAHTEGPVDKTKNALGL</sequence>
<dbReference type="FunCoup" id="A0A3N4KNY0">
    <property type="interactions" value="89"/>
</dbReference>
<dbReference type="Pfam" id="PF04119">
    <property type="entry name" value="HSP9_HSP12"/>
    <property type="match status" value="1"/>
</dbReference>
<feature type="compositionally biased region" description="Basic and acidic residues" evidence="1">
    <location>
        <begin position="58"/>
        <end position="81"/>
    </location>
</feature>
<feature type="region of interest" description="Disordered" evidence="1">
    <location>
        <begin position="1"/>
        <end position="26"/>
    </location>
</feature>
<dbReference type="AlphaFoldDB" id="A0A3N4KNY0"/>
<dbReference type="PIRSF" id="PIRSF002590">
    <property type="entry name" value="HSP9/HSP12_fun"/>
    <property type="match status" value="1"/>
</dbReference>
<dbReference type="OrthoDB" id="2348401at2759"/>
<keyword evidence="3" id="KW-1185">Reference proteome</keyword>
<name>A0A3N4KNY0_9PEZI</name>
<dbReference type="Gene3D" id="6.10.280.100">
    <property type="match status" value="1"/>
</dbReference>
<keyword evidence="2" id="KW-0346">Stress response</keyword>
<feature type="region of interest" description="Disordered" evidence="1">
    <location>
        <begin position="39"/>
        <end position="81"/>
    </location>
</feature>
<evidence type="ECO:0000313" key="3">
    <source>
        <dbReference type="Proteomes" id="UP000277580"/>
    </source>
</evidence>
<dbReference type="STRING" id="1392247.A0A3N4KNY0"/>
<dbReference type="InParanoid" id="A0A3N4KNY0"/>
<dbReference type="InterPro" id="IPR007250">
    <property type="entry name" value="HSP9_HSP12"/>
</dbReference>
<dbReference type="EMBL" id="ML119130">
    <property type="protein sequence ID" value="RPB12210.1"/>
    <property type="molecule type" value="Genomic_DNA"/>
</dbReference>
<feature type="compositionally biased region" description="Basic and acidic residues" evidence="1">
    <location>
        <begin position="1"/>
        <end position="17"/>
    </location>
</feature>
<evidence type="ECO:0000313" key="2">
    <source>
        <dbReference type="EMBL" id="RPB12210.1"/>
    </source>
</evidence>
<protein>
    <submittedName>
        <fullName evidence="2">Putative chaperone/heat shock protein Hsp12</fullName>
    </submittedName>
</protein>
<organism evidence="2 3">
    <name type="scientific">Morchella conica CCBAS932</name>
    <dbReference type="NCBI Taxonomy" id="1392247"/>
    <lineage>
        <taxon>Eukaryota</taxon>
        <taxon>Fungi</taxon>
        <taxon>Dikarya</taxon>
        <taxon>Ascomycota</taxon>
        <taxon>Pezizomycotina</taxon>
        <taxon>Pezizomycetes</taxon>
        <taxon>Pezizales</taxon>
        <taxon>Morchellaceae</taxon>
        <taxon>Morchella</taxon>
    </lineage>
</organism>
<gene>
    <name evidence="2" type="ORF">P167DRAFT_506898</name>
</gene>